<dbReference type="PANTHER" id="PTHR43214">
    <property type="entry name" value="TWO-COMPONENT RESPONSE REGULATOR"/>
    <property type="match status" value="1"/>
</dbReference>
<feature type="region of interest" description="Disordered" evidence="5">
    <location>
        <begin position="1"/>
        <end position="29"/>
    </location>
</feature>
<dbReference type="GO" id="GO:0006355">
    <property type="term" value="P:regulation of DNA-templated transcription"/>
    <property type="evidence" value="ECO:0007669"/>
    <property type="project" value="InterPro"/>
</dbReference>
<name>A0A1J5R6Y5_9ZZZZ</name>
<dbReference type="SMART" id="SM00448">
    <property type="entry name" value="REC"/>
    <property type="match status" value="1"/>
</dbReference>
<feature type="compositionally biased region" description="Basic and acidic residues" evidence="5">
    <location>
        <begin position="1"/>
        <end position="20"/>
    </location>
</feature>
<evidence type="ECO:0000256" key="1">
    <source>
        <dbReference type="ARBA" id="ARBA00022553"/>
    </source>
</evidence>
<dbReference type="Pfam" id="PF00196">
    <property type="entry name" value="GerE"/>
    <property type="match status" value="1"/>
</dbReference>
<protein>
    <submittedName>
        <fullName evidence="8">Transcriptional regulatory protein DegU</fullName>
    </submittedName>
</protein>
<dbReference type="CDD" id="cd06170">
    <property type="entry name" value="LuxR_C_like"/>
    <property type="match status" value="1"/>
</dbReference>
<keyword evidence="2" id="KW-0805">Transcription regulation</keyword>
<gene>
    <name evidence="8" type="primary">degU_23</name>
    <name evidence="8" type="ORF">GALL_263260</name>
</gene>
<dbReference type="EMBL" id="MLJW01000250">
    <property type="protein sequence ID" value="OIQ91744.1"/>
    <property type="molecule type" value="Genomic_DNA"/>
</dbReference>
<evidence type="ECO:0000259" key="7">
    <source>
        <dbReference type="PROSITE" id="PS50110"/>
    </source>
</evidence>
<dbReference type="InterPro" id="IPR011006">
    <property type="entry name" value="CheY-like_superfamily"/>
</dbReference>
<dbReference type="InterPro" id="IPR058245">
    <property type="entry name" value="NreC/VraR/RcsB-like_REC"/>
</dbReference>
<feature type="domain" description="HTH luxR-type" evidence="6">
    <location>
        <begin position="171"/>
        <end position="236"/>
    </location>
</feature>
<dbReference type="GO" id="GO:0003677">
    <property type="term" value="F:DNA binding"/>
    <property type="evidence" value="ECO:0007669"/>
    <property type="project" value="UniProtKB-KW"/>
</dbReference>
<feature type="domain" description="Response regulatory" evidence="7">
    <location>
        <begin position="31"/>
        <end position="147"/>
    </location>
</feature>
<dbReference type="PROSITE" id="PS00622">
    <property type="entry name" value="HTH_LUXR_1"/>
    <property type="match status" value="1"/>
</dbReference>
<dbReference type="InterPro" id="IPR016032">
    <property type="entry name" value="Sig_transdc_resp-reg_C-effctor"/>
</dbReference>
<dbReference type="SMART" id="SM00421">
    <property type="entry name" value="HTH_LUXR"/>
    <property type="match status" value="1"/>
</dbReference>
<evidence type="ECO:0000256" key="2">
    <source>
        <dbReference type="ARBA" id="ARBA00023015"/>
    </source>
</evidence>
<evidence type="ECO:0000313" key="8">
    <source>
        <dbReference type="EMBL" id="OIQ91744.1"/>
    </source>
</evidence>
<dbReference type="AlphaFoldDB" id="A0A1J5R6Y5"/>
<keyword evidence="4" id="KW-0804">Transcription</keyword>
<comment type="caution">
    <text evidence="8">The sequence shown here is derived from an EMBL/GenBank/DDBJ whole genome shotgun (WGS) entry which is preliminary data.</text>
</comment>
<evidence type="ECO:0000256" key="4">
    <source>
        <dbReference type="ARBA" id="ARBA00023163"/>
    </source>
</evidence>
<dbReference type="PANTHER" id="PTHR43214:SF24">
    <property type="entry name" value="TRANSCRIPTIONAL REGULATORY PROTEIN NARL-RELATED"/>
    <property type="match status" value="1"/>
</dbReference>
<dbReference type="SUPFAM" id="SSF46894">
    <property type="entry name" value="C-terminal effector domain of the bipartite response regulators"/>
    <property type="match status" value="1"/>
</dbReference>
<dbReference type="PRINTS" id="PR00038">
    <property type="entry name" value="HTHLUXR"/>
</dbReference>
<proteinExistence type="predicted"/>
<dbReference type="PROSITE" id="PS50110">
    <property type="entry name" value="RESPONSE_REGULATORY"/>
    <property type="match status" value="1"/>
</dbReference>
<keyword evidence="3" id="KW-0238">DNA-binding</keyword>
<dbReference type="InterPro" id="IPR039420">
    <property type="entry name" value="WalR-like"/>
</dbReference>
<dbReference type="PROSITE" id="PS50043">
    <property type="entry name" value="HTH_LUXR_2"/>
    <property type="match status" value="1"/>
</dbReference>
<sequence>MSYENEIDKTSDDSGRDPARETPNSGGKPLRIAVVEDDKVTRDTVVQWISQTPGFEVVGAFEDAVVALGPVAKLMPDVVLVDVNMPGMSGIDFVSAVISRAPGIQCMMLTVYGDTEHIFQALAAGASGYLLKTTLGDELVEAIREVYRGGSPMTSDVARKVVQAFHRPNPVESGEASLSSREKEVLEMLAMGYLYKEIAQELKVSMATVSTFVRRIYIKLQVNSRAQAVAKAKIGMPRQGGH</sequence>
<evidence type="ECO:0000259" key="6">
    <source>
        <dbReference type="PROSITE" id="PS50043"/>
    </source>
</evidence>
<reference evidence="8" key="1">
    <citation type="submission" date="2016-10" db="EMBL/GenBank/DDBJ databases">
        <title>Sequence of Gallionella enrichment culture.</title>
        <authorList>
            <person name="Poehlein A."/>
            <person name="Muehling M."/>
            <person name="Daniel R."/>
        </authorList>
    </citation>
    <scope>NUCLEOTIDE SEQUENCE</scope>
</reference>
<dbReference type="GO" id="GO:0000160">
    <property type="term" value="P:phosphorelay signal transduction system"/>
    <property type="evidence" value="ECO:0007669"/>
    <property type="project" value="InterPro"/>
</dbReference>
<evidence type="ECO:0000256" key="5">
    <source>
        <dbReference type="SAM" id="MobiDB-lite"/>
    </source>
</evidence>
<dbReference type="CDD" id="cd17535">
    <property type="entry name" value="REC_NarL-like"/>
    <property type="match status" value="1"/>
</dbReference>
<evidence type="ECO:0000256" key="3">
    <source>
        <dbReference type="ARBA" id="ARBA00023125"/>
    </source>
</evidence>
<dbReference type="InterPro" id="IPR001789">
    <property type="entry name" value="Sig_transdc_resp-reg_receiver"/>
</dbReference>
<dbReference type="SUPFAM" id="SSF52172">
    <property type="entry name" value="CheY-like"/>
    <property type="match status" value="1"/>
</dbReference>
<accession>A0A1J5R6Y5</accession>
<organism evidence="8">
    <name type="scientific">mine drainage metagenome</name>
    <dbReference type="NCBI Taxonomy" id="410659"/>
    <lineage>
        <taxon>unclassified sequences</taxon>
        <taxon>metagenomes</taxon>
        <taxon>ecological metagenomes</taxon>
    </lineage>
</organism>
<keyword evidence="1" id="KW-0597">Phosphoprotein</keyword>
<dbReference type="Gene3D" id="3.40.50.2300">
    <property type="match status" value="1"/>
</dbReference>
<dbReference type="Pfam" id="PF00072">
    <property type="entry name" value="Response_reg"/>
    <property type="match status" value="1"/>
</dbReference>
<dbReference type="InterPro" id="IPR000792">
    <property type="entry name" value="Tscrpt_reg_LuxR_C"/>
</dbReference>